<dbReference type="InterPro" id="IPR029063">
    <property type="entry name" value="SAM-dependent_MTases_sf"/>
</dbReference>
<proteinExistence type="predicted"/>
<evidence type="ECO:0000313" key="1">
    <source>
        <dbReference type="EMBL" id="QHU06831.1"/>
    </source>
</evidence>
<accession>A0A6C0JPL9</accession>
<protein>
    <recommendedName>
        <fullName evidence="2">Methyltransferase</fullName>
    </recommendedName>
</protein>
<organism evidence="1">
    <name type="scientific">viral metagenome</name>
    <dbReference type="NCBI Taxonomy" id="1070528"/>
    <lineage>
        <taxon>unclassified sequences</taxon>
        <taxon>metagenomes</taxon>
        <taxon>organismal metagenomes</taxon>
    </lineage>
</organism>
<name>A0A6C0JPL9_9ZZZZ</name>
<dbReference type="Gene3D" id="3.40.50.150">
    <property type="entry name" value="Vaccinia Virus protein VP39"/>
    <property type="match status" value="1"/>
</dbReference>
<evidence type="ECO:0008006" key="2">
    <source>
        <dbReference type="Google" id="ProtNLM"/>
    </source>
</evidence>
<sequence length="434" mass="50522">MGGSLTYDELIEYLEMKEYKHIKNFVETGTYKADTTLMISKHFENVYTTEIVPTLYNQSKERAQQEGVENITFLLGDSVELLKEITPRVAQGAVFFLDAHQSGGDTSNNGKNHVPLFQELDVILSNKVGPSIYIINDLRLFDKFWDWAGITPVTILAKFAKHGHNVSKSFEKNDRYYVFTEDKEVVNKKICCFSQTHGSGRDVVFRFKAYDKVDNYFRNKLDGNLYGFHGVPEEKRKEINETGFFKDTTFENIIYDKDEGYTLTFEKSLKKAKEQGFTHFMFLQDDVFTVKTMQDKKKWDDLFLILQNTDFNLINLESPADWLKCTDTDLMVTQGDVKLYKSSTSANQKHIKWSFGDYPYVAKIDYLLDTVYTPSYFKCMTLSNAEFHVNEHAKKHPFEMCVLNTPFYQREGLCGTSGREHFSRHIEEMTKRFE</sequence>
<dbReference type="EMBL" id="MN740668">
    <property type="protein sequence ID" value="QHU06831.1"/>
    <property type="molecule type" value="Genomic_DNA"/>
</dbReference>
<dbReference type="AlphaFoldDB" id="A0A6C0JPL9"/>
<reference evidence="1" key="1">
    <citation type="journal article" date="2020" name="Nature">
        <title>Giant virus diversity and host interactions through global metagenomics.</title>
        <authorList>
            <person name="Schulz F."/>
            <person name="Roux S."/>
            <person name="Paez-Espino D."/>
            <person name="Jungbluth S."/>
            <person name="Walsh D.A."/>
            <person name="Denef V.J."/>
            <person name="McMahon K.D."/>
            <person name="Konstantinidis K.T."/>
            <person name="Eloe-Fadrosh E.A."/>
            <person name="Kyrpides N.C."/>
            <person name="Woyke T."/>
        </authorList>
    </citation>
    <scope>NUCLEOTIDE SEQUENCE</scope>
    <source>
        <strain evidence="1">GVMAG-S-1038524-41</strain>
    </source>
</reference>
<dbReference type="SUPFAM" id="SSF53335">
    <property type="entry name" value="S-adenosyl-L-methionine-dependent methyltransferases"/>
    <property type="match status" value="1"/>
</dbReference>